<dbReference type="Proteomes" id="UP000320580">
    <property type="component" value="Chromosome"/>
</dbReference>
<accession>A0A5B8JHI1</accession>
<proteinExistence type="predicted"/>
<organism evidence="1 2">
    <name type="scientific">Streptomyces qinzhouensis</name>
    <dbReference type="NCBI Taxonomy" id="2599401"/>
    <lineage>
        <taxon>Bacteria</taxon>
        <taxon>Bacillati</taxon>
        <taxon>Actinomycetota</taxon>
        <taxon>Actinomycetes</taxon>
        <taxon>Kitasatosporales</taxon>
        <taxon>Streptomycetaceae</taxon>
        <taxon>Streptomyces</taxon>
    </lineage>
</organism>
<sequence length="77" mass="8599">MGADTPWEPQIDDIVRDSETNRIGRVMDRFGVRYSLRPLKGGCEWEARPGDLHPVTMSDLLSTAVAELNQRSSKGVL</sequence>
<evidence type="ECO:0000313" key="2">
    <source>
        <dbReference type="Proteomes" id="UP000320580"/>
    </source>
</evidence>
<keyword evidence="2" id="KW-1185">Reference proteome</keyword>
<name>A0A5B8JHI1_9ACTN</name>
<dbReference type="EMBL" id="CP042266">
    <property type="protein sequence ID" value="QDY79311.1"/>
    <property type="molecule type" value="Genomic_DNA"/>
</dbReference>
<reference evidence="1 2" key="1">
    <citation type="submission" date="2019-07" db="EMBL/GenBank/DDBJ databases">
        <authorList>
            <person name="Zhu P."/>
        </authorList>
    </citation>
    <scope>NUCLEOTIDE SEQUENCE [LARGE SCALE GENOMIC DNA]</scope>
    <source>
        <strain evidence="1 2">SSL-25</strain>
    </source>
</reference>
<dbReference type="OrthoDB" id="3855669at2"/>
<gene>
    <name evidence="1" type="ORF">FQU76_25420</name>
</gene>
<evidence type="ECO:0000313" key="1">
    <source>
        <dbReference type="EMBL" id="QDY79311.1"/>
    </source>
</evidence>
<dbReference type="AlphaFoldDB" id="A0A5B8JHI1"/>
<protein>
    <submittedName>
        <fullName evidence="1">Uncharacterized protein</fullName>
    </submittedName>
</protein>
<dbReference type="KEGG" id="sqz:FQU76_25420"/>